<keyword evidence="3" id="KW-0804">Transcription</keyword>
<evidence type="ECO:0000259" key="5">
    <source>
        <dbReference type="PROSITE" id="PS50977"/>
    </source>
</evidence>
<sequence length="216" mass="23163">MAGRASAQSALETRRSVLRAAAELASVEGLDSVTIGQLADRLGMSKAGVIGQFRSKERLQLETVDLVMDDVRARVWQPVSHLDAGLPRLLALCASWVRYAANPGYPGGCLFTQVTYDYDGRSGAVHDRIAEGRARWREVLRRDITTAVAAGDLPPGTDVAQVIYGLESLAAGITPARLLHGDDQTETWALRGMHAILGIPAPPDGDARVTSPVERP</sequence>
<name>A0ABW2VZM2_9ACTN</name>
<dbReference type="PROSITE" id="PS50977">
    <property type="entry name" value="HTH_TETR_2"/>
    <property type="match status" value="1"/>
</dbReference>
<dbReference type="PANTHER" id="PTHR47506:SF6">
    <property type="entry name" value="HTH-TYPE TRANSCRIPTIONAL REPRESSOR NEMR"/>
    <property type="match status" value="1"/>
</dbReference>
<dbReference type="Pfam" id="PF16925">
    <property type="entry name" value="TetR_C_13"/>
    <property type="match status" value="1"/>
</dbReference>
<evidence type="ECO:0000256" key="2">
    <source>
        <dbReference type="ARBA" id="ARBA00023125"/>
    </source>
</evidence>
<dbReference type="Gene3D" id="1.10.10.60">
    <property type="entry name" value="Homeodomain-like"/>
    <property type="match status" value="1"/>
</dbReference>
<dbReference type="InterPro" id="IPR001647">
    <property type="entry name" value="HTH_TetR"/>
</dbReference>
<dbReference type="InterPro" id="IPR009057">
    <property type="entry name" value="Homeodomain-like_sf"/>
</dbReference>
<dbReference type="InterPro" id="IPR036271">
    <property type="entry name" value="Tet_transcr_reg_TetR-rel_C_sf"/>
</dbReference>
<dbReference type="InterPro" id="IPR011075">
    <property type="entry name" value="TetR_C"/>
</dbReference>
<evidence type="ECO:0000256" key="3">
    <source>
        <dbReference type="ARBA" id="ARBA00023163"/>
    </source>
</evidence>
<keyword evidence="1" id="KW-0805">Transcription regulation</keyword>
<evidence type="ECO:0000256" key="4">
    <source>
        <dbReference type="PROSITE-ProRule" id="PRU00335"/>
    </source>
</evidence>
<dbReference type="PANTHER" id="PTHR47506">
    <property type="entry name" value="TRANSCRIPTIONAL REGULATORY PROTEIN"/>
    <property type="match status" value="1"/>
</dbReference>
<evidence type="ECO:0000313" key="7">
    <source>
        <dbReference type="Proteomes" id="UP001597023"/>
    </source>
</evidence>
<comment type="caution">
    <text evidence="6">The sequence shown here is derived from an EMBL/GenBank/DDBJ whole genome shotgun (WGS) entry which is preliminary data.</text>
</comment>
<accession>A0ABW2VZM2</accession>
<feature type="domain" description="HTH tetR-type" evidence="5">
    <location>
        <begin position="11"/>
        <end position="71"/>
    </location>
</feature>
<dbReference type="Gene3D" id="1.10.357.10">
    <property type="entry name" value="Tetracycline Repressor, domain 2"/>
    <property type="match status" value="1"/>
</dbReference>
<feature type="DNA-binding region" description="H-T-H motif" evidence="4">
    <location>
        <begin position="34"/>
        <end position="53"/>
    </location>
</feature>
<protein>
    <submittedName>
        <fullName evidence="6">TetR/AcrR family transcriptional regulator</fullName>
    </submittedName>
</protein>
<organism evidence="6 7">
    <name type="scientific">Streptomyces flavalbus</name>
    <dbReference type="NCBI Taxonomy" id="2665155"/>
    <lineage>
        <taxon>Bacteria</taxon>
        <taxon>Bacillati</taxon>
        <taxon>Actinomycetota</taxon>
        <taxon>Actinomycetes</taxon>
        <taxon>Kitasatosporales</taxon>
        <taxon>Streptomycetaceae</taxon>
        <taxon>Streptomyces</taxon>
    </lineage>
</organism>
<dbReference type="RefSeq" id="WP_381604312.1">
    <property type="nucleotide sequence ID" value="NZ_JBHTEB010000001.1"/>
</dbReference>
<dbReference type="SUPFAM" id="SSF46689">
    <property type="entry name" value="Homeodomain-like"/>
    <property type="match status" value="1"/>
</dbReference>
<dbReference type="Pfam" id="PF00440">
    <property type="entry name" value="TetR_N"/>
    <property type="match status" value="1"/>
</dbReference>
<gene>
    <name evidence="6" type="ORF">ACFQZ6_00450</name>
</gene>
<dbReference type="SUPFAM" id="SSF48498">
    <property type="entry name" value="Tetracyclin repressor-like, C-terminal domain"/>
    <property type="match status" value="1"/>
</dbReference>
<keyword evidence="7" id="KW-1185">Reference proteome</keyword>
<dbReference type="EMBL" id="JBHTEB010000001">
    <property type="protein sequence ID" value="MFD0312728.1"/>
    <property type="molecule type" value="Genomic_DNA"/>
</dbReference>
<proteinExistence type="predicted"/>
<evidence type="ECO:0000256" key="1">
    <source>
        <dbReference type="ARBA" id="ARBA00023015"/>
    </source>
</evidence>
<evidence type="ECO:0000313" key="6">
    <source>
        <dbReference type="EMBL" id="MFD0312728.1"/>
    </source>
</evidence>
<dbReference type="Proteomes" id="UP001597023">
    <property type="component" value="Unassembled WGS sequence"/>
</dbReference>
<reference evidence="7" key="1">
    <citation type="journal article" date="2019" name="Int. J. Syst. Evol. Microbiol.">
        <title>The Global Catalogue of Microorganisms (GCM) 10K type strain sequencing project: providing services to taxonomists for standard genome sequencing and annotation.</title>
        <authorList>
            <consortium name="The Broad Institute Genomics Platform"/>
            <consortium name="The Broad Institute Genome Sequencing Center for Infectious Disease"/>
            <person name="Wu L."/>
            <person name="Ma J."/>
        </authorList>
    </citation>
    <scope>NUCLEOTIDE SEQUENCE [LARGE SCALE GENOMIC DNA]</scope>
    <source>
        <strain evidence="7">CGMCC 4.7400</strain>
    </source>
</reference>
<keyword evidence="2 4" id="KW-0238">DNA-binding</keyword>